<dbReference type="PANTHER" id="PTHR34501:SF9">
    <property type="entry name" value="MAJOR OUTER MEMBRANE PROTEIN P.IA"/>
    <property type="match status" value="1"/>
</dbReference>
<feature type="domain" description="Porin" evidence="12">
    <location>
        <begin position="7"/>
        <end position="333"/>
    </location>
</feature>
<dbReference type="Gene3D" id="2.40.160.10">
    <property type="entry name" value="Porin"/>
    <property type="match status" value="1"/>
</dbReference>
<dbReference type="InterPro" id="IPR033900">
    <property type="entry name" value="Gram_neg_porin_domain"/>
</dbReference>
<dbReference type="EMBL" id="JBHTJT010000050">
    <property type="protein sequence ID" value="MFD0982055.1"/>
    <property type="molecule type" value="Genomic_DNA"/>
</dbReference>
<evidence type="ECO:0000256" key="7">
    <source>
        <dbReference type="ARBA" id="ARBA00023065"/>
    </source>
</evidence>
<dbReference type="Proteomes" id="UP001597108">
    <property type="component" value="Unassembled WGS sequence"/>
</dbReference>
<keyword evidence="4" id="KW-1134">Transmembrane beta strand</keyword>
<evidence type="ECO:0000256" key="6">
    <source>
        <dbReference type="ARBA" id="ARBA00022729"/>
    </source>
</evidence>
<evidence type="ECO:0000256" key="4">
    <source>
        <dbReference type="ARBA" id="ARBA00022452"/>
    </source>
</evidence>
<evidence type="ECO:0000256" key="10">
    <source>
        <dbReference type="ARBA" id="ARBA00023237"/>
    </source>
</evidence>
<keyword evidence="5" id="KW-0812">Transmembrane</keyword>
<keyword evidence="9" id="KW-0472">Membrane</keyword>
<evidence type="ECO:0000256" key="1">
    <source>
        <dbReference type="ARBA" id="ARBA00004571"/>
    </source>
</evidence>
<dbReference type="RefSeq" id="WP_386077436.1">
    <property type="nucleotide sequence ID" value="NZ_JBHTJT010000050.1"/>
</dbReference>
<evidence type="ECO:0000256" key="11">
    <source>
        <dbReference type="SAM" id="SignalP"/>
    </source>
</evidence>
<protein>
    <submittedName>
        <fullName evidence="13">Porin</fullName>
    </submittedName>
</protein>
<evidence type="ECO:0000256" key="2">
    <source>
        <dbReference type="ARBA" id="ARBA00011233"/>
    </source>
</evidence>
<keyword evidence="7" id="KW-0406">Ion transport</keyword>
<proteinExistence type="predicted"/>
<organism evidence="13 14">
    <name type="scientific">Tropicimonas aquimaris</name>
    <dbReference type="NCBI Taxonomy" id="914152"/>
    <lineage>
        <taxon>Bacteria</taxon>
        <taxon>Pseudomonadati</taxon>
        <taxon>Pseudomonadota</taxon>
        <taxon>Alphaproteobacteria</taxon>
        <taxon>Rhodobacterales</taxon>
        <taxon>Roseobacteraceae</taxon>
        <taxon>Tropicimonas</taxon>
    </lineage>
</organism>
<name>A0ABW3IWV5_9RHOB</name>
<evidence type="ECO:0000313" key="13">
    <source>
        <dbReference type="EMBL" id="MFD0982055.1"/>
    </source>
</evidence>
<dbReference type="SUPFAM" id="SSF56935">
    <property type="entry name" value="Porins"/>
    <property type="match status" value="1"/>
</dbReference>
<comment type="subunit">
    <text evidence="2">Homotrimer.</text>
</comment>
<evidence type="ECO:0000256" key="8">
    <source>
        <dbReference type="ARBA" id="ARBA00023114"/>
    </source>
</evidence>
<dbReference type="InterPro" id="IPR050298">
    <property type="entry name" value="Gram-neg_bact_OMP"/>
</dbReference>
<keyword evidence="6 11" id="KW-0732">Signal</keyword>
<sequence>MKKILLASTALVAFAGAAAANDNITLSGSAEMGVAGSGGDIDREVGYIQSIDVRFAMSAETDGGLAFGGTIDLEDAMDIAASGSDSADVKGYADFTVFISGEFGTVTMGDTDGALDWALQDPAAVGSPGTIADDETAHFGRQDTYLDGDYDGQILRYDYSYGDFGFAVSLEMDGANDAELDAEDRDRYDPLWAVGARWNPELGAGTLKLGIGYQAGDEGGVTFGSDDVNITVPFGQDATVWGLSGAYEMDNGFSIGAVYSDWDSNELKDGYHWAIGGGFSWEAFSISANYGEHSFEAKGGGDVDTSGWGLAMGYDLGGGLSVLAGYGSSDAKAKGFDDDDATSNGDIDWDSYSLGLSMSF</sequence>
<keyword evidence="3" id="KW-0813">Transport</keyword>
<reference evidence="14" key="1">
    <citation type="journal article" date="2019" name="Int. J. Syst. Evol. Microbiol.">
        <title>The Global Catalogue of Microorganisms (GCM) 10K type strain sequencing project: providing services to taxonomists for standard genome sequencing and annotation.</title>
        <authorList>
            <consortium name="The Broad Institute Genomics Platform"/>
            <consortium name="The Broad Institute Genome Sequencing Center for Infectious Disease"/>
            <person name="Wu L."/>
            <person name="Ma J."/>
        </authorList>
    </citation>
    <scope>NUCLEOTIDE SEQUENCE [LARGE SCALE GENOMIC DNA]</scope>
    <source>
        <strain evidence="14">CCUG 60524</strain>
    </source>
</reference>
<feature type="signal peptide" evidence="11">
    <location>
        <begin position="1"/>
        <end position="20"/>
    </location>
</feature>
<evidence type="ECO:0000256" key="9">
    <source>
        <dbReference type="ARBA" id="ARBA00023136"/>
    </source>
</evidence>
<evidence type="ECO:0000313" key="14">
    <source>
        <dbReference type="Proteomes" id="UP001597108"/>
    </source>
</evidence>
<dbReference type="Pfam" id="PF13609">
    <property type="entry name" value="Porin_4"/>
    <property type="match status" value="1"/>
</dbReference>
<feature type="chain" id="PRO_5046204118" evidence="11">
    <location>
        <begin position="21"/>
        <end position="360"/>
    </location>
</feature>
<gene>
    <name evidence="13" type="ORF">ACFQ2S_20680</name>
</gene>
<evidence type="ECO:0000256" key="3">
    <source>
        <dbReference type="ARBA" id="ARBA00022448"/>
    </source>
</evidence>
<evidence type="ECO:0000259" key="12">
    <source>
        <dbReference type="Pfam" id="PF13609"/>
    </source>
</evidence>
<accession>A0ABW3IWV5</accession>
<comment type="caution">
    <text evidence="13">The sequence shown here is derived from an EMBL/GenBank/DDBJ whole genome shotgun (WGS) entry which is preliminary data.</text>
</comment>
<evidence type="ECO:0000256" key="5">
    <source>
        <dbReference type="ARBA" id="ARBA00022692"/>
    </source>
</evidence>
<dbReference type="PANTHER" id="PTHR34501">
    <property type="entry name" value="PROTEIN YDDL-RELATED"/>
    <property type="match status" value="1"/>
</dbReference>
<keyword evidence="14" id="KW-1185">Reference proteome</keyword>
<dbReference type="InterPro" id="IPR023614">
    <property type="entry name" value="Porin_dom_sf"/>
</dbReference>
<keyword evidence="10" id="KW-0998">Cell outer membrane</keyword>
<comment type="subcellular location">
    <subcellularLocation>
        <location evidence="1">Cell outer membrane</location>
        <topology evidence="1">Multi-pass membrane protein</topology>
    </subcellularLocation>
</comment>
<keyword evidence="8" id="KW-0626">Porin</keyword>